<dbReference type="InterPro" id="IPR036875">
    <property type="entry name" value="Znf_CCHC_sf"/>
</dbReference>
<dbReference type="InterPro" id="IPR001878">
    <property type="entry name" value="Znf_CCHC"/>
</dbReference>
<feature type="domain" description="CCHC-type" evidence="2">
    <location>
        <begin position="25"/>
        <end position="40"/>
    </location>
</feature>
<evidence type="ECO:0000256" key="1">
    <source>
        <dbReference type="PROSITE-ProRule" id="PRU00047"/>
    </source>
</evidence>
<evidence type="ECO:0000313" key="3">
    <source>
        <dbReference type="EMBL" id="OMJ19984.1"/>
    </source>
</evidence>
<dbReference type="SMART" id="SM00343">
    <property type="entry name" value="ZnF_C2HC"/>
    <property type="match status" value="1"/>
</dbReference>
<gene>
    <name evidence="3" type="ORF">AYI69_g6398</name>
</gene>
<dbReference type="Proteomes" id="UP000187429">
    <property type="component" value="Unassembled WGS sequence"/>
</dbReference>
<keyword evidence="4" id="KW-1185">Reference proteome</keyword>
<proteinExistence type="predicted"/>
<evidence type="ECO:0000313" key="4">
    <source>
        <dbReference type="Proteomes" id="UP000187429"/>
    </source>
</evidence>
<dbReference type="GO" id="GO:0008270">
    <property type="term" value="F:zinc ion binding"/>
    <property type="evidence" value="ECO:0007669"/>
    <property type="project" value="UniProtKB-KW"/>
</dbReference>
<name>A0A1R1XZN4_9FUNG</name>
<dbReference type="GO" id="GO:0003676">
    <property type="term" value="F:nucleic acid binding"/>
    <property type="evidence" value="ECO:0007669"/>
    <property type="project" value="InterPro"/>
</dbReference>
<evidence type="ECO:0000259" key="2">
    <source>
        <dbReference type="PROSITE" id="PS50158"/>
    </source>
</evidence>
<sequence length="66" mass="7460">MKPHTPSNSTMFPAQFDQYVKNYICFSCGKKGHLKTMCPSNNSQFRNFNIVEASDIISDIQGNEQA</sequence>
<protein>
    <recommendedName>
        <fullName evidence="2">CCHC-type domain-containing protein</fullName>
    </recommendedName>
</protein>
<dbReference type="SUPFAM" id="SSF57756">
    <property type="entry name" value="Retrovirus zinc finger-like domains"/>
    <property type="match status" value="1"/>
</dbReference>
<dbReference type="Pfam" id="PF00098">
    <property type="entry name" value="zf-CCHC"/>
    <property type="match status" value="1"/>
</dbReference>
<dbReference type="EMBL" id="LSSM01002870">
    <property type="protein sequence ID" value="OMJ19984.1"/>
    <property type="molecule type" value="Genomic_DNA"/>
</dbReference>
<reference evidence="4" key="1">
    <citation type="submission" date="2017-01" db="EMBL/GenBank/DDBJ databases">
        <authorList>
            <person name="Wang Y."/>
            <person name="White M."/>
            <person name="Kvist S."/>
            <person name="Moncalvo J.-M."/>
        </authorList>
    </citation>
    <scope>NUCLEOTIDE SEQUENCE [LARGE SCALE GENOMIC DNA]</scope>
    <source>
        <strain evidence="4">ID-206-W2</strain>
    </source>
</reference>
<dbReference type="AlphaFoldDB" id="A0A1R1XZN4"/>
<dbReference type="PROSITE" id="PS50158">
    <property type="entry name" value="ZF_CCHC"/>
    <property type="match status" value="1"/>
</dbReference>
<dbReference type="Gene3D" id="4.10.60.10">
    <property type="entry name" value="Zinc finger, CCHC-type"/>
    <property type="match status" value="1"/>
</dbReference>
<comment type="caution">
    <text evidence="3">The sequence shown here is derived from an EMBL/GenBank/DDBJ whole genome shotgun (WGS) entry which is preliminary data.</text>
</comment>
<accession>A0A1R1XZN4</accession>
<keyword evidence="1" id="KW-0863">Zinc-finger</keyword>
<keyword evidence="1" id="KW-0862">Zinc</keyword>
<dbReference type="OrthoDB" id="6492514at2759"/>
<keyword evidence="1" id="KW-0479">Metal-binding</keyword>
<organism evidence="3 4">
    <name type="scientific">Smittium culicis</name>
    <dbReference type="NCBI Taxonomy" id="133412"/>
    <lineage>
        <taxon>Eukaryota</taxon>
        <taxon>Fungi</taxon>
        <taxon>Fungi incertae sedis</taxon>
        <taxon>Zoopagomycota</taxon>
        <taxon>Kickxellomycotina</taxon>
        <taxon>Harpellomycetes</taxon>
        <taxon>Harpellales</taxon>
        <taxon>Legeriomycetaceae</taxon>
        <taxon>Smittium</taxon>
    </lineage>
</organism>